<name>A0A4Q7ZT34_9ACTN</name>
<evidence type="ECO:0000256" key="2">
    <source>
        <dbReference type="SAM" id="SignalP"/>
    </source>
</evidence>
<sequence>MSTMRSGLLAAGLALATTAAIGAVSTLDAAAAPPPPTPAAGPALTPPARLPWGALPRARQGGATTRPAYAPKGRLPSTGAAPPARSAAADPQIHYMYGTGAQTVAVQKAYANFTVAKPTVAQQDFHSLAELAMMSADGRQIVEVGWTVDRDVNSGDLNPHLFVYHWKDGQGTCYNGCGFVPYGGGATAGMTLPVGASKQFGIVHSGGAWWIAYDTDWVGSFPDSLWEGRFTVTGKVKFFGEVAAATQRPCTQMGNGLAANDPNAARIGSASYPDSTEPVKLVVSATGGVYSAVALSDRTFRYGGPGAC</sequence>
<evidence type="ECO:0000259" key="3">
    <source>
        <dbReference type="PROSITE" id="PS52045"/>
    </source>
</evidence>
<dbReference type="InterPro" id="IPR053168">
    <property type="entry name" value="Glutamic_endopeptidase"/>
</dbReference>
<evidence type="ECO:0000313" key="5">
    <source>
        <dbReference type="Proteomes" id="UP000292564"/>
    </source>
</evidence>
<dbReference type="Pfam" id="PF03080">
    <property type="entry name" value="Neprosin"/>
    <property type="match status" value="1"/>
</dbReference>
<feature type="chain" id="PRO_5039684486" evidence="2">
    <location>
        <begin position="23"/>
        <end position="308"/>
    </location>
</feature>
<proteinExistence type="predicted"/>
<comment type="caution">
    <text evidence="4">The sequence shown here is derived from an EMBL/GenBank/DDBJ whole genome shotgun (WGS) entry which is preliminary data.</text>
</comment>
<feature type="compositionally biased region" description="Pro residues" evidence="1">
    <location>
        <begin position="32"/>
        <end position="49"/>
    </location>
</feature>
<keyword evidence="2" id="KW-0732">Signal</keyword>
<gene>
    <name evidence="4" type="ORF">EV385_6313</name>
</gene>
<protein>
    <submittedName>
        <fullName evidence="4">Uncharacterized protein DUF239</fullName>
    </submittedName>
</protein>
<accession>A0A4Q7ZT34</accession>
<dbReference type="PROSITE" id="PS52045">
    <property type="entry name" value="NEPROSIN_PEP_CD"/>
    <property type="match status" value="1"/>
</dbReference>
<dbReference type="EMBL" id="SHKY01000001">
    <property type="protein sequence ID" value="RZU54362.1"/>
    <property type="molecule type" value="Genomic_DNA"/>
</dbReference>
<dbReference type="AlphaFoldDB" id="A0A4Q7ZT34"/>
<evidence type="ECO:0000256" key="1">
    <source>
        <dbReference type="SAM" id="MobiDB-lite"/>
    </source>
</evidence>
<feature type="domain" description="Neprosin PEP catalytic" evidence="3">
    <location>
        <begin position="86"/>
        <end position="308"/>
    </location>
</feature>
<reference evidence="4 5" key="1">
    <citation type="submission" date="2019-02" db="EMBL/GenBank/DDBJ databases">
        <title>Sequencing the genomes of 1000 actinobacteria strains.</title>
        <authorList>
            <person name="Klenk H.-P."/>
        </authorList>
    </citation>
    <scope>NUCLEOTIDE SEQUENCE [LARGE SCALE GENOMIC DNA]</scope>
    <source>
        <strain evidence="4 5">DSM 45162</strain>
    </source>
</reference>
<feature type="signal peptide" evidence="2">
    <location>
        <begin position="1"/>
        <end position="22"/>
    </location>
</feature>
<keyword evidence="5" id="KW-1185">Reference proteome</keyword>
<organism evidence="4 5">
    <name type="scientific">Krasilnikovia cinnamomea</name>
    <dbReference type="NCBI Taxonomy" id="349313"/>
    <lineage>
        <taxon>Bacteria</taxon>
        <taxon>Bacillati</taxon>
        <taxon>Actinomycetota</taxon>
        <taxon>Actinomycetes</taxon>
        <taxon>Micromonosporales</taxon>
        <taxon>Micromonosporaceae</taxon>
        <taxon>Krasilnikovia</taxon>
    </lineage>
</organism>
<evidence type="ECO:0000313" key="4">
    <source>
        <dbReference type="EMBL" id="RZU54362.1"/>
    </source>
</evidence>
<feature type="region of interest" description="Disordered" evidence="1">
    <location>
        <begin position="32"/>
        <end position="85"/>
    </location>
</feature>
<dbReference type="Proteomes" id="UP000292564">
    <property type="component" value="Unassembled WGS sequence"/>
</dbReference>
<dbReference type="InterPro" id="IPR004314">
    <property type="entry name" value="Neprosin"/>
</dbReference>
<dbReference type="PANTHER" id="PTHR31589">
    <property type="entry name" value="PROTEIN, PUTATIVE (DUF239)-RELATED-RELATED"/>
    <property type="match status" value="1"/>
</dbReference>